<dbReference type="EMBL" id="VSSQ01016389">
    <property type="protein sequence ID" value="MPM57678.1"/>
    <property type="molecule type" value="Genomic_DNA"/>
</dbReference>
<gene>
    <name evidence="1" type="ORF">SDC9_104501</name>
</gene>
<comment type="caution">
    <text evidence="1">The sequence shown here is derived from an EMBL/GenBank/DDBJ whole genome shotgun (WGS) entry which is preliminary data.</text>
</comment>
<evidence type="ECO:0000313" key="1">
    <source>
        <dbReference type="EMBL" id="MPM57678.1"/>
    </source>
</evidence>
<accession>A0A645AY44</accession>
<name>A0A645AY44_9ZZZZ</name>
<reference evidence="1" key="1">
    <citation type="submission" date="2019-08" db="EMBL/GenBank/DDBJ databases">
        <authorList>
            <person name="Kucharzyk K."/>
            <person name="Murdoch R.W."/>
            <person name="Higgins S."/>
            <person name="Loffler F."/>
        </authorList>
    </citation>
    <scope>NUCLEOTIDE SEQUENCE</scope>
</reference>
<protein>
    <submittedName>
        <fullName evidence="1">Uncharacterized protein</fullName>
    </submittedName>
</protein>
<dbReference type="AlphaFoldDB" id="A0A645AY44"/>
<organism evidence="1">
    <name type="scientific">bioreactor metagenome</name>
    <dbReference type="NCBI Taxonomy" id="1076179"/>
    <lineage>
        <taxon>unclassified sequences</taxon>
        <taxon>metagenomes</taxon>
        <taxon>ecological metagenomes</taxon>
    </lineage>
</organism>
<sequence>MRGEDAVLFGRREPGVQRHQLDLRPVLGCQRGQAVADLPLTRTEDQDVTGTFTAQLGAGRDDTVGLIDSVAGRIIGT</sequence>
<proteinExistence type="predicted"/>